<comment type="caution">
    <text evidence="1">The sequence shown here is derived from an EMBL/GenBank/DDBJ whole genome shotgun (WGS) entry which is preliminary data.</text>
</comment>
<evidence type="ECO:0000313" key="2">
    <source>
        <dbReference type="Proteomes" id="UP000289738"/>
    </source>
</evidence>
<organism evidence="1 2">
    <name type="scientific">Arachis hypogaea</name>
    <name type="common">Peanut</name>
    <dbReference type="NCBI Taxonomy" id="3818"/>
    <lineage>
        <taxon>Eukaryota</taxon>
        <taxon>Viridiplantae</taxon>
        <taxon>Streptophyta</taxon>
        <taxon>Embryophyta</taxon>
        <taxon>Tracheophyta</taxon>
        <taxon>Spermatophyta</taxon>
        <taxon>Magnoliopsida</taxon>
        <taxon>eudicotyledons</taxon>
        <taxon>Gunneridae</taxon>
        <taxon>Pentapetalae</taxon>
        <taxon>rosids</taxon>
        <taxon>fabids</taxon>
        <taxon>Fabales</taxon>
        <taxon>Fabaceae</taxon>
        <taxon>Papilionoideae</taxon>
        <taxon>50 kb inversion clade</taxon>
        <taxon>dalbergioids sensu lato</taxon>
        <taxon>Dalbergieae</taxon>
        <taxon>Pterocarpus clade</taxon>
        <taxon>Arachis</taxon>
    </lineage>
</organism>
<dbReference type="Gene3D" id="1.10.510.10">
    <property type="entry name" value="Transferase(Phosphotransferase) domain 1"/>
    <property type="match status" value="1"/>
</dbReference>
<dbReference type="AlphaFoldDB" id="A0A445BFX3"/>
<dbReference type="Proteomes" id="UP000289738">
    <property type="component" value="Chromosome A09"/>
</dbReference>
<dbReference type="PANTHER" id="PTHR46821">
    <property type="entry name" value="OS07G0586332 PROTEIN"/>
    <property type="match status" value="1"/>
</dbReference>
<reference evidence="1 2" key="1">
    <citation type="submission" date="2019-01" db="EMBL/GenBank/DDBJ databases">
        <title>Sequencing of cultivated peanut Arachis hypogaea provides insights into genome evolution and oil improvement.</title>
        <authorList>
            <person name="Chen X."/>
        </authorList>
    </citation>
    <scope>NUCLEOTIDE SEQUENCE [LARGE SCALE GENOMIC DNA]</scope>
    <source>
        <strain evidence="2">cv. Fuhuasheng</strain>
        <tissue evidence="1">Leaves</tissue>
    </source>
</reference>
<dbReference type="InterPro" id="IPR011009">
    <property type="entry name" value="Kinase-like_dom_sf"/>
</dbReference>
<name>A0A445BFX3_ARAHY</name>
<proteinExistence type="predicted"/>
<gene>
    <name evidence="1" type="ORF">Ahy_A09g042440</name>
</gene>
<dbReference type="EMBL" id="SDMP01000009">
    <property type="protein sequence ID" value="RYR37556.1"/>
    <property type="molecule type" value="Genomic_DNA"/>
</dbReference>
<dbReference type="PANTHER" id="PTHR46821:SF9">
    <property type="entry name" value="RECEPTOR-LIKE SERINE_THREONINE-KINASE PLANT"/>
    <property type="match status" value="1"/>
</dbReference>
<sequence length="160" mass="17764">MVQRERESDEWWFREIKKSGSRNSVDSWVDDGEIPKSGAMSSNQSMRGTVFYVAPECGGNASEKCDVYSFGVLLLVIVSGRRPLEVTTGSPLSSSEFQRANLVSWGLHCSRKGKLLDLVDESIQGLDKEQALLCIKVALLCLLKSPSRYWFALGVFGKPI</sequence>
<protein>
    <recommendedName>
        <fullName evidence="3">Protein kinase domain-containing protein</fullName>
    </recommendedName>
</protein>
<dbReference type="SUPFAM" id="SSF56112">
    <property type="entry name" value="Protein kinase-like (PK-like)"/>
    <property type="match status" value="1"/>
</dbReference>
<accession>A0A445BFX3</accession>
<dbReference type="InterPro" id="IPR044576">
    <property type="entry name" value="At4g25390-like"/>
</dbReference>
<keyword evidence="2" id="KW-1185">Reference proteome</keyword>
<evidence type="ECO:0000313" key="1">
    <source>
        <dbReference type="EMBL" id="RYR37556.1"/>
    </source>
</evidence>
<dbReference type="STRING" id="3818.A0A445BFX3"/>
<evidence type="ECO:0008006" key="3">
    <source>
        <dbReference type="Google" id="ProtNLM"/>
    </source>
</evidence>